<dbReference type="Gene3D" id="2.60.40.10">
    <property type="entry name" value="Immunoglobulins"/>
    <property type="match status" value="1"/>
</dbReference>
<evidence type="ECO:0000313" key="1">
    <source>
        <dbReference type="EMBL" id="MCP8898580.1"/>
    </source>
</evidence>
<dbReference type="InterPro" id="IPR008969">
    <property type="entry name" value="CarboxyPept-like_regulatory"/>
</dbReference>
<dbReference type="PROSITE" id="PS51257">
    <property type="entry name" value="PROKAR_LIPOPROTEIN"/>
    <property type="match status" value="1"/>
</dbReference>
<keyword evidence="2" id="KW-1185">Reference proteome</keyword>
<evidence type="ECO:0000313" key="2">
    <source>
        <dbReference type="Proteomes" id="UP001139319"/>
    </source>
</evidence>
<dbReference type="InterPro" id="IPR013783">
    <property type="entry name" value="Ig-like_fold"/>
</dbReference>
<dbReference type="RefSeq" id="WP_253966854.1">
    <property type="nucleotide sequence ID" value="NZ_JAMFTH010000001.1"/>
</dbReference>
<organism evidence="1 2">
    <name type="scientific">Gilvimarinus xylanilyticus</name>
    <dbReference type="NCBI Taxonomy" id="2944139"/>
    <lineage>
        <taxon>Bacteria</taxon>
        <taxon>Pseudomonadati</taxon>
        <taxon>Pseudomonadota</taxon>
        <taxon>Gammaproteobacteria</taxon>
        <taxon>Cellvibrionales</taxon>
        <taxon>Cellvibrionaceae</taxon>
        <taxon>Gilvimarinus</taxon>
    </lineage>
</organism>
<keyword evidence="1" id="KW-0121">Carboxypeptidase</keyword>
<keyword evidence="1" id="KW-0645">Protease</keyword>
<protein>
    <submittedName>
        <fullName evidence="1">Carboxypeptidase-like regulatory domain-containing protein</fullName>
    </submittedName>
</protein>
<accession>A0A9X2I1F3</accession>
<dbReference type="EMBL" id="JAMFTH010000001">
    <property type="protein sequence ID" value="MCP8898580.1"/>
    <property type="molecule type" value="Genomic_DNA"/>
</dbReference>
<comment type="caution">
    <text evidence="1">The sequence shown here is derived from an EMBL/GenBank/DDBJ whole genome shotgun (WGS) entry which is preliminary data.</text>
</comment>
<dbReference type="SUPFAM" id="SSF49464">
    <property type="entry name" value="Carboxypeptidase regulatory domain-like"/>
    <property type="match status" value="1"/>
</dbReference>
<dbReference type="AlphaFoldDB" id="A0A9X2I1F3"/>
<name>A0A9X2I1F3_9GAMM</name>
<keyword evidence="1" id="KW-0378">Hydrolase</keyword>
<proteinExistence type="predicted"/>
<reference evidence="1" key="1">
    <citation type="submission" date="2022-05" db="EMBL/GenBank/DDBJ databases">
        <authorList>
            <person name="Sun H.-N."/>
        </authorList>
    </citation>
    <scope>NUCLEOTIDE SEQUENCE</scope>
    <source>
        <strain evidence="1">HB14</strain>
    </source>
</reference>
<dbReference type="Proteomes" id="UP001139319">
    <property type="component" value="Unassembled WGS sequence"/>
</dbReference>
<dbReference type="GO" id="GO:0004180">
    <property type="term" value="F:carboxypeptidase activity"/>
    <property type="evidence" value="ECO:0007669"/>
    <property type="project" value="UniProtKB-KW"/>
</dbReference>
<reference evidence="1" key="2">
    <citation type="submission" date="2023-01" db="EMBL/GenBank/DDBJ databases">
        <title>Gilvimarinus xylanilyticus HB14 isolated from Caulerpa lentillifera aquaculture base in Hainan, China.</title>
        <authorList>
            <person name="Zhang Y.-J."/>
        </authorList>
    </citation>
    <scope>NUCLEOTIDE SEQUENCE</scope>
    <source>
        <strain evidence="1">HB14</strain>
    </source>
</reference>
<sequence length="571" mass="62421">MGRLGRGLLNMWCLGFIALIAACGGGSGGEFSEYIDNNTSSAPAASSSSSQSQDGQVNLSGRLTYDFVPLDSGGLNYSQTEERPIRGAVVNLVDAEGSLVQTQLSDDEGRYQFSVATGTQVKVQVEARSRFDGEQSWTLQVEDNTRANALYRMEGEVISVESVNTQRDLHAPSGWTGDGYGEPRAAAPFAILDTAWEVLQHLREADPQLQLPAARFRWSPNNAPVDGLVTDGDIGTSYYDGQALYILGAEDSDTDEYDRHIIAHEWAHFLEDSLARIDTIGGPHAQGEKLDMRVAYSEGVANALAGFTLDDPLYFDSVGVNQSEVAGFDIAQDVVSNPGWFSESSIQAVFYHWLEKVGITPFYEVITDESFRQNSALVSVFLFADVLSSRQADNVWGSAQDSAAAEFFDLYREQRMNSRDRYGAGERNNGATANVLPLYLRLQSLFGQSIEVCSSQKNGSAQSGFERNFNKLGVHRFVRFRPMNTAVYEISVEQTQAASTNSDPDIEVYRRGGLVARGFTDDAGSESLEVELEGNEEYILSVYDYADHPAIGQSAYQPSCFNLSVSLAGGE</sequence>
<gene>
    <name evidence="1" type="ORF">M6D89_04630</name>
</gene>